<evidence type="ECO:0000256" key="1">
    <source>
        <dbReference type="SAM" id="Phobius"/>
    </source>
</evidence>
<dbReference type="EMBL" id="CP020370">
    <property type="protein sequence ID" value="AUB82542.1"/>
    <property type="molecule type" value="Genomic_DNA"/>
</dbReference>
<reference evidence="2 3" key="1">
    <citation type="submission" date="2017-03" db="EMBL/GenBank/DDBJ databases">
        <title>Complete genome sequence of Candidatus 'Thiodictyon syntrophicum' sp. nov. strain Cad16T, a photolithoautotroph purple sulfur bacterium isolated from an alpine meromictic lake.</title>
        <authorList>
            <person name="Luedin S.M."/>
            <person name="Pothier J.F."/>
            <person name="Danza F."/>
            <person name="Storelli N."/>
            <person name="Wittwer M."/>
            <person name="Tonolla M."/>
        </authorList>
    </citation>
    <scope>NUCLEOTIDE SEQUENCE [LARGE SCALE GENOMIC DNA]</scope>
    <source>
        <strain evidence="2 3">Cad16T</strain>
    </source>
</reference>
<protein>
    <submittedName>
        <fullName evidence="2">Uncharacterized protein</fullName>
    </submittedName>
</protein>
<accession>A0A2K8UAE0</accession>
<name>A0A2K8UAE0_9GAMM</name>
<keyword evidence="1" id="KW-0812">Transmembrane</keyword>
<keyword evidence="1" id="KW-0472">Membrane</keyword>
<organism evidence="2 3">
    <name type="scientific">Candidatus Thiodictyon syntrophicum</name>
    <dbReference type="NCBI Taxonomy" id="1166950"/>
    <lineage>
        <taxon>Bacteria</taxon>
        <taxon>Pseudomonadati</taxon>
        <taxon>Pseudomonadota</taxon>
        <taxon>Gammaproteobacteria</taxon>
        <taxon>Chromatiales</taxon>
        <taxon>Chromatiaceae</taxon>
        <taxon>Thiodictyon</taxon>
    </lineage>
</organism>
<proteinExistence type="predicted"/>
<feature type="transmembrane region" description="Helical" evidence="1">
    <location>
        <begin position="39"/>
        <end position="57"/>
    </location>
</feature>
<gene>
    <name evidence="2" type="ORF">THSYN_17390</name>
</gene>
<dbReference type="RefSeq" id="WP_100920267.1">
    <property type="nucleotide sequence ID" value="NZ_CP020370.1"/>
</dbReference>
<evidence type="ECO:0000313" key="3">
    <source>
        <dbReference type="Proteomes" id="UP000232638"/>
    </source>
</evidence>
<dbReference type="AlphaFoldDB" id="A0A2K8UAE0"/>
<evidence type="ECO:0000313" key="2">
    <source>
        <dbReference type="EMBL" id="AUB82542.1"/>
    </source>
</evidence>
<keyword evidence="3" id="KW-1185">Reference proteome</keyword>
<feature type="transmembrane region" description="Helical" evidence="1">
    <location>
        <begin position="12"/>
        <end position="33"/>
    </location>
</feature>
<keyword evidence="1" id="KW-1133">Transmembrane helix</keyword>
<dbReference type="KEGG" id="tsy:THSYN_17390"/>
<dbReference type="Proteomes" id="UP000232638">
    <property type="component" value="Chromosome"/>
</dbReference>
<sequence length="163" mass="18272">MADCHHFRTSRWVILIFGLLGAALLALAMVFAVVAKDTLCALACVSVPAGGTGLWLLTRVPRLLRTRVVVDEFGITLRLPVWAGGWLRGERAVQLGWSEIERLTHAYRCYYPMLLPMVVDEYTLHTVQGDFMLTRNLCSRPRQIMALIAARTGKPVEDLGLRH</sequence>